<evidence type="ECO:0000313" key="1">
    <source>
        <dbReference type="EMBL" id="SVC65658.1"/>
    </source>
</evidence>
<gene>
    <name evidence="1" type="ORF">METZ01_LOCUS318512</name>
</gene>
<proteinExistence type="predicted"/>
<dbReference type="AlphaFoldDB" id="A0A382NYT2"/>
<accession>A0A382NYT2</accession>
<name>A0A382NYT2_9ZZZZ</name>
<reference evidence="1" key="1">
    <citation type="submission" date="2018-05" db="EMBL/GenBank/DDBJ databases">
        <authorList>
            <person name="Lanie J.A."/>
            <person name="Ng W.-L."/>
            <person name="Kazmierczak K.M."/>
            <person name="Andrzejewski T.M."/>
            <person name="Davidsen T.M."/>
            <person name="Wayne K.J."/>
            <person name="Tettelin H."/>
            <person name="Glass J.I."/>
            <person name="Rusch D."/>
            <person name="Podicherti R."/>
            <person name="Tsui H.-C.T."/>
            <person name="Winkler M.E."/>
        </authorList>
    </citation>
    <scope>NUCLEOTIDE SEQUENCE</scope>
</reference>
<dbReference type="EMBL" id="UINC01103349">
    <property type="protein sequence ID" value="SVC65658.1"/>
    <property type="molecule type" value="Genomic_DNA"/>
</dbReference>
<sequence length="79" mass="9094">MRMKQAIFIKDIALRDVRAEGDRLHEQETELSKQQTSLTHGIRLLRGDIKALALRLRERGIDVPEPDFPLSELEEDLDG</sequence>
<protein>
    <submittedName>
        <fullName evidence="1">Uncharacterized protein</fullName>
    </submittedName>
</protein>
<organism evidence="1">
    <name type="scientific">marine metagenome</name>
    <dbReference type="NCBI Taxonomy" id="408172"/>
    <lineage>
        <taxon>unclassified sequences</taxon>
        <taxon>metagenomes</taxon>
        <taxon>ecological metagenomes</taxon>
    </lineage>
</organism>